<dbReference type="InterPro" id="IPR009060">
    <property type="entry name" value="UBA-like_sf"/>
</dbReference>
<proteinExistence type="predicted"/>
<gene>
    <name evidence="2" type="ORF">K503DRAFT_797878</name>
</gene>
<dbReference type="PANTHER" id="PTHR31184:SF2">
    <property type="entry name" value="HUNTINGTIN-INTERACTING PROTEIN K"/>
    <property type="match status" value="1"/>
</dbReference>
<evidence type="ECO:0000313" key="2">
    <source>
        <dbReference type="EMBL" id="OAX41546.1"/>
    </source>
</evidence>
<dbReference type="STRING" id="1314800.A0A1B7N9M2"/>
<dbReference type="Pfam" id="PF19026">
    <property type="entry name" value="UBA_HYPK"/>
    <property type="match status" value="1"/>
</dbReference>
<dbReference type="InterPro" id="IPR052617">
    <property type="entry name" value="Huntingtin-int_K"/>
</dbReference>
<dbReference type="PANTHER" id="PTHR31184">
    <property type="entry name" value="HUNTINGTIN-INTERACTING PROTEIN K FAMILY MEMBER"/>
    <property type="match status" value="1"/>
</dbReference>
<name>A0A1B7N9M2_9AGAM</name>
<protein>
    <recommendedName>
        <fullName evidence="1">Nascent polypeptide-associated complex subunit alpha-like UBA domain-containing protein</fullName>
    </recommendedName>
</protein>
<dbReference type="GO" id="GO:0043066">
    <property type="term" value="P:negative regulation of apoptotic process"/>
    <property type="evidence" value="ECO:0007669"/>
    <property type="project" value="TreeGrafter"/>
</dbReference>
<dbReference type="Proteomes" id="UP000092154">
    <property type="component" value="Unassembled WGS sequence"/>
</dbReference>
<evidence type="ECO:0000313" key="3">
    <source>
        <dbReference type="Proteomes" id="UP000092154"/>
    </source>
</evidence>
<dbReference type="CDD" id="cd14361">
    <property type="entry name" value="UBA_HYPK"/>
    <property type="match status" value="1"/>
</dbReference>
<sequence>MNVVRNGRGESEVLATFSDGYQYSKTKLEESLQKVAALRQAKPAKDAAASTVKREDVDLIVNELGIPRTNAEKALLESGGDLEKALRALVMS</sequence>
<keyword evidence="3" id="KW-1185">Reference proteome</keyword>
<reference evidence="2 3" key="1">
    <citation type="submission" date="2016-06" db="EMBL/GenBank/DDBJ databases">
        <title>Comparative genomics of the ectomycorrhizal sister species Rhizopogon vinicolor and Rhizopogon vesiculosus (Basidiomycota: Boletales) reveals a divergence of the mating type B locus.</title>
        <authorList>
            <consortium name="DOE Joint Genome Institute"/>
            <person name="Mujic A.B."/>
            <person name="Kuo A."/>
            <person name="Tritt A."/>
            <person name="Lipzen A."/>
            <person name="Chen C."/>
            <person name="Johnson J."/>
            <person name="Sharma A."/>
            <person name="Barry K."/>
            <person name="Grigoriev I.V."/>
            <person name="Spatafora J.W."/>
        </authorList>
    </citation>
    <scope>NUCLEOTIDE SEQUENCE [LARGE SCALE GENOMIC DNA]</scope>
    <source>
        <strain evidence="2 3">AM-OR11-026</strain>
    </source>
</reference>
<accession>A0A1B7N9M2</accession>
<dbReference type="InterPro" id="IPR038922">
    <property type="entry name" value="HYPK_UBA"/>
</dbReference>
<dbReference type="OrthoDB" id="285219at2759"/>
<organism evidence="2 3">
    <name type="scientific">Rhizopogon vinicolor AM-OR11-026</name>
    <dbReference type="NCBI Taxonomy" id="1314800"/>
    <lineage>
        <taxon>Eukaryota</taxon>
        <taxon>Fungi</taxon>
        <taxon>Dikarya</taxon>
        <taxon>Basidiomycota</taxon>
        <taxon>Agaricomycotina</taxon>
        <taxon>Agaricomycetes</taxon>
        <taxon>Agaricomycetidae</taxon>
        <taxon>Boletales</taxon>
        <taxon>Suillineae</taxon>
        <taxon>Rhizopogonaceae</taxon>
        <taxon>Rhizopogon</taxon>
    </lineage>
</organism>
<dbReference type="AlphaFoldDB" id="A0A1B7N9M2"/>
<evidence type="ECO:0000259" key="1">
    <source>
        <dbReference type="Pfam" id="PF19026"/>
    </source>
</evidence>
<dbReference type="EMBL" id="KV448177">
    <property type="protein sequence ID" value="OAX41546.1"/>
    <property type="molecule type" value="Genomic_DNA"/>
</dbReference>
<dbReference type="InParanoid" id="A0A1B7N9M2"/>
<dbReference type="Gene3D" id="1.10.8.10">
    <property type="entry name" value="DNA helicase RuvA subunit, C-terminal domain"/>
    <property type="match status" value="1"/>
</dbReference>
<dbReference type="InterPro" id="IPR044034">
    <property type="entry name" value="NAC-like_UBA"/>
</dbReference>
<dbReference type="GO" id="GO:0050821">
    <property type="term" value="P:protein stabilization"/>
    <property type="evidence" value="ECO:0007669"/>
    <property type="project" value="TreeGrafter"/>
</dbReference>
<feature type="domain" description="Nascent polypeptide-associated complex subunit alpha-like UBA" evidence="1">
    <location>
        <begin position="51"/>
        <end position="90"/>
    </location>
</feature>
<dbReference type="SUPFAM" id="SSF46934">
    <property type="entry name" value="UBA-like"/>
    <property type="match status" value="1"/>
</dbReference>